<name>A0A7C9JH00_9ACTN</name>
<keyword evidence="4" id="KW-1185">Reference proteome</keyword>
<proteinExistence type="predicted"/>
<dbReference type="Pfam" id="PF11706">
    <property type="entry name" value="zf-CGNR"/>
    <property type="match status" value="1"/>
</dbReference>
<protein>
    <recommendedName>
        <fullName evidence="2">Zinc finger CGNR domain-containing protein</fullName>
    </recommendedName>
</protein>
<dbReference type="InterPro" id="IPR010852">
    <property type="entry name" value="ABATE"/>
</dbReference>
<dbReference type="PANTHER" id="PTHR35525:SF3">
    <property type="entry name" value="BLL6575 PROTEIN"/>
    <property type="match status" value="1"/>
</dbReference>
<feature type="compositionally biased region" description="Basic and acidic residues" evidence="1">
    <location>
        <begin position="177"/>
        <end position="190"/>
    </location>
</feature>
<organism evidence="3 4">
    <name type="scientific">Herbidospora solisilvae</name>
    <dbReference type="NCBI Taxonomy" id="2696284"/>
    <lineage>
        <taxon>Bacteria</taxon>
        <taxon>Bacillati</taxon>
        <taxon>Actinomycetota</taxon>
        <taxon>Actinomycetes</taxon>
        <taxon>Streptosporangiales</taxon>
        <taxon>Streptosporangiaceae</taxon>
        <taxon>Herbidospora</taxon>
    </lineage>
</organism>
<dbReference type="InterPro" id="IPR021005">
    <property type="entry name" value="Znf_CGNR"/>
</dbReference>
<dbReference type="SUPFAM" id="SSF160904">
    <property type="entry name" value="Jann2411-like"/>
    <property type="match status" value="1"/>
</dbReference>
<dbReference type="Gene3D" id="1.10.3300.10">
    <property type="entry name" value="Jann2411-like domain"/>
    <property type="match status" value="1"/>
</dbReference>
<dbReference type="AlphaFoldDB" id="A0A7C9JH00"/>
<sequence length="190" mass="20910">MGFVFVSGRRSLDFAGTRKWRRSDAPEEQLLSPADLSAWVEAAGLLDAAPAFGESDLRAAIDLREAVYRTASARLDDRRPEQGDVTLLNDHARRPGLVPTLLPDGSTRRSGSAGELLATLAADLLDLLAAPARVKRCANTECTRLYVDTSRAENRQWCGMSECGNRAKVRAYRRRHREGDRSPADDRTTG</sequence>
<gene>
    <name evidence="3" type="ORF">GT755_32390</name>
</gene>
<evidence type="ECO:0000256" key="1">
    <source>
        <dbReference type="SAM" id="MobiDB-lite"/>
    </source>
</evidence>
<dbReference type="RefSeq" id="WP_161483343.1">
    <property type="nucleotide sequence ID" value="NZ_WXEW01000010.1"/>
</dbReference>
<evidence type="ECO:0000259" key="2">
    <source>
        <dbReference type="Pfam" id="PF11706"/>
    </source>
</evidence>
<dbReference type="PANTHER" id="PTHR35525">
    <property type="entry name" value="BLL6575 PROTEIN"/>
    <property type="match status" value="1"/>
</dbReference>
<dbReference type="Pfam" id="PF07336">
    <property type="entry name" value="ABATE"/>
    <property type="match status" value="1"/>
</dbReference>
<dbReference type="Proteomes" id="UP000479526">
    <property type="component" value="Unassembled WGS sequence"/>
</dbReference>
<accession>A0A7C9JH00</accession>
<comment type="caution">
    <text evidence="3">The sequence shown here is derived from an EMBL/GenBank/DDBJ whole genome shotgun (WGS) entry which is preliminary data.</text>
</comment>
<dbReference type="EMBL" id="WXEW01000010">
    <property type="protein sequence ID" value="NAS26361.1"/>
    <property type="molecule type" value="Genomic_DNA"/>
</dbReference>
<evidence type="ECO:0000313" key="4">
    <source>
        <dbReference type="Proteomes" id="UP000479526"/>
    </source>
</evidence>
<evidence type="ECO:0000313" key="3">
    <source>
        <dbReference type="EMBL" id="NAS26361.1"/>
    </source>
</evidence>
<dbReference type="InterPro" id="IPR023286">
    <property type="entry name" value="ABATE_dom_sf"/>
</dbReference>
<reference evidence="3 4" key="1">
    <citation type="submission" date="2020-01" db="EMBL/GenBank/DDBJ databases">
        <title>Herbidospora sp. NEAU-GS84 nov., a novel actinomycete isolated from soil.</title>
        <authorList>
            <person name="Han L."/>
        </authorList>
    </citation>
    <scope>NUCLEOTIDE SEQUENCE [LARGE SCALE GENOMIC DNA]</scope>
    <source>
        <strain evidence="3 4">NEAU-GS84</strain>
    </source>
</reference>
<feature type="region of interest" description="Disordered" evidence="1">
    <location>
        <begin position="171"/>
        <end position="190"/>
    </location>
</feature>
<feature type="domain" description="Zinc finger CGNR" evidence="2">
    <location>
        <begin position="133"/>
        <end position="176"/>
    </location>
</feature>